<dbReference type="PANTHER" id="PTHR12840:SF1">
    <property type="entry name" value="NADH DEHYDROGENASE [UBIQUINONE] 1 BETA SUBCOMPLEX SUBUNIT 8, MITOCHONDRIAL"/>
    <property type="match status" value="1"/>
</dbReference>
<dbReference type="AlphaFoldDB" id="A0A336LPW7"/>
<keyword evidence="1" id="KW-1133">Transmembrane helix</keyword>
<gene>
    <name evidence="2" type="primary">CSON009714</name>
</gene>
<feature type="transmembrane region" description="Helical" evidence="1">
    <location>
        <begin position="128"/>
        <end position="146"/>
    </location>
</feature>
<reference evidence="2" key="1">
    <citation type="submission" date="2018-07" db="EMBL/GenBank/DDBJ databases">
        <authorList>
            <person name="Quirk P.G."/>
            <person name="Krulwich T.A."/>
        </authorList>
    </citation>
    <scope>NUCLEOTIDE SEQUENCE</scope>
</reference>
<dbReference type="OMA" id="RNHWNYQ"/>
<keyword evidence="1" id="KW-0472">Membrane</keyword>
<protein>
    <submittedName>
        <fullName evidence="2">CSON009714 protein</fullName>
    </submittedName>
</protein>
<evidence type="ECO:0000313" key="2">
    <source>
        <dbReference type="EMBL" id="SSX18437.1"/>
    </source>
</evidence>
<proteinExistence type="predicted"/>
<dbReference type="EMBL" id="UFQT01000038">
    <property type="protein sequence ID" value="SSX18437.1"/>
    <property type="molecule type" value="Genomic_DNA"/>
</dbReference>
<evidence type="ECO:0000256" key="1">
    <source>
        <dbReference type="SAM" id="Phobius"/>
    </source>
</evidence>
<dbReference type="InterPro" id="IPR008699">
    <property type="entry name" value="NDUFB8"/>
</dbReference>
<keyword evidence="1" id="KW-0812">Transmembrane</keyword>
<name>A0A336LPW7_CULSO</name>
<dbReference type="VEuPathDB" id="VectorBase:CSON009714"/>
<sequence>MALLIKGVKLSQLAANRVPAPFVTAIRHHWNKDWKAGKYPETEEERKAAAKKYGMHPSEYQPYPNDGTGYGDYPKMKDEPHERRDLYYPWDMPEHKRNFGEPIHIEYNIYSEDRYGTPTPLRWSKSQMAGSFCLFMGTVFALYFYLDDKKMFRPVLPKQLPSDGRTHYTFEPKN</sequence>
<organism evidence="2">
    <name type="scientific">Culicoides sonorensis</name>
    <name type="common">Biting midge</name>
    <dbReference type="NCBI Taxonomy" id="179676"/>
    <lineage>
        <taxon>Eukaryota</taxon>
        <taxon>Metazoa</taxon>
        <taxon>Ecdysozoa</taxon>
        <taxon>Arthropoda</taxon>
        <taxon>Hexapoda</taxon>
        <taxon>Insecta</taxon>
        <taxon>Pterygota</taxon>
        <taxon>Neoptera</taxon>
        <taxon>Endopterygota</taxon>
        <taxon>Diptera</taxon>
        <taxon>Nematocera</taxon>
        <taxon>Chironomoidea</taxon>
        <taxon>Ceratopogonidae</taxon>
        <taxon>Ceratopogoninae</taxon>
        <taxon>Culicoides</taxon>
        <taxon>Monoculicoides</taxon>
    </lineage>
</organism>
<accession>A0A336LPW7</accession>
<dbReference type="PANTHER" id="PTHR12840">
    <property type="entry name" value="NADH-UBIQUINONE OXIDOREDUCTASE ASHI SUBUNIT"/>
    <property type="match status" value="1"/>
</dbReference>
<dbReference type="GO" id="GO:0005739">
    <property type="term" value="C:mitochondrion"/>
    <property type="evidence" value="ECO:0007669"/>
    <property type="project" value="InterPro"/>
</dbReference>
<dbReference type="Pfam" id="PF05821">
    <property type="entry name" value="NDUF_B8"/>
    <property type="match status" value="1"/>
</dbReference>